<dbReference type="Pfam" id="PF00590">
    <property type="entry name" value="TP_methylase"/>
    <property type="match status" value="1"/>
</dbReference>
<dbReference type="NCBIfam" id="TIGR01469">
    <property type="entry name" value="cobA_cysG_Cterm"/>
    <property type="match status" value="1"/>
</dbReference>
<name>A0ABN3U952_9ACTN</name>
<evidence type="ECO:0000256" key="3">
    <source>
        <dbReference type="ARBA" id="ARBA00022679"/>
    </source>
</evidence>
<evidence type="ECO:0000256" key="4">
    <source>
        <dbReference type="ARBA" id="ARBA00022691"/>
    </source>
</evidence>
<dbReference type="InterPro" id="IPR036291">
    <property type="entry name" value="NAD(P)-bd_dom_sf"/>
</dbReference>
<keyword evidence="8" id="KW-1185">Reference proteome</keyword>
<dbReference type="InterPro" id="IPR000878">
    <property type="entry name" value="4pyrrol_Mease"/>
</dbReference>
<dbReference type="InterPro" id="IPR014777">
    <property type="entry name" value="4pyrrole_Mease_sub1"/>
</dbReference>
<dbReference type="EMBL" id="BAAATZ010000007">
    <property type="protein sequence ID" value="GAA2724810.1"/>
    <property type="molecule type" value="Genomic_DNA"/>
</dbReference>
<accession>A0ABN3U952</accession>
<dbReference type="RefSeq" id="WP_344450319.1">
    <property type="nucleotide sequence ID" value="NZ_BAAATZ010000007.1"/>
</dbReference>
<dbReference type="EC" id="2.1.1.107" evidence="1"/>
<feature type="domain" description="Tetrapyrrole methylase" evidence="6">
    <location>
        <begin position="115"/>
        <end position="327"/>
    </location>
</feature>
<dbReference type="PANTHER" id="PTHR45790:SF3">
    <property type="entry name" value="S-ADENOSYL-L-METHIONINE-DEPENDENT UROPORPHYRINOGEN III METHYLTRANSFERASE, CHLOROPLASTIC"/>
    <property type="match status" value="1"/>
</dbReference>
<dbReference type="SUPFAM" id="SSF53790">
    <property type="entry name" value="Tetrapyrrole methylase"/>
    <property type="match status" value="1"/>
</dbReference>
<evidence type="ECO:0000256" key="5">
    <source>
        <dbReference type="ARBA" id="ARBA00023244"/>
    </source>
</evidence>
<comment type="caution">
    <text evidence="7">The sequence shown here is derived from an EMBL/GenBank/DDBJ whole genome shotgun (WGS) entry which is preliminary data.</text>
</comment>
<evidence type="ECO:0000259" key="6">
    <source>
        <dbReference type="Pfam" id="PF00590"/>
    </source>
</evidence>
<dbReference type="InterPro" id="IPR050161">
    <property type="entry name" value="Siro_Cobalamin_biosynth"/>
</dbReference>
<keyword evidence="3" id="KW-0808">Transferase</keyword>
<dbReference type="Gene3D" id="3.40.50.720">
    <property type="entry name" value="NAD(P)-binding Rossmann-like Domain"/>
    <property type="match status" value="1"/>
</dbReference>
<dbReference type="PANTHER" id="PTHR45790">
    <property type="entry name" value="SIROHEME SYNTHASE-RELATED"/>
    <property type="match status" value="1"/>
</dbReference>
<reference evidence="7 8" key="1">
    <citation type="journal article" date="2019" name="Int. J. Syst. Evol. Microbiol.">
        <title>The Global Catalogue of Microorganisms (GCM) 10K type strain sequencing project: providing services to taxonomists for standard genome sequencing and annotation.</title>
        <authorList>
            <consortium name="The Broad Institute Genomics Platform"/>
            <consortium name="The Broad Institute Genome Sequencing Center for Infectious Disease"/>
            <person name="Wu L."/>
            <person name="Ma J."/>
        </authorList>
    </citation>
    <scope>NUCLEOTIDE SEQUENCE [LARGE SCALE GENOMIC DNA]</scope>
    <source>
        <strain evidence="7 8">JCM 8201</strain>
    </source>
</reference>
<sequence length="357" mass="36471">MTRPYPLDLSGRDAVVFGGGEPALRQITLLRSAGARVHVVAPSVTASVEDLAARGLVRWSARGFRSRDLDGVWLAAAATSVPEVDEAIGRESEKARVLCVRAPAVESPAAGGLGRVTLVGGGPGDAGLLTVSGREALESADVVVTDRLAPLDALRWARPDAEVIDVAKVPWGRAASQDDINALLVERALAGAHVVRFKGGDNFVFGRGGEELLACRAAGVPVTVVPGVSSAVAVPALAEIPVTHRGASQGFTVVSGHVPPGHPDSSVDYRALAGSGTTLVFLMAVRTLPEIAGALVEAGMPPDTPAATIADGASPGRRVVRSTLAKIADLVRAEGVTAPAVTVIGSVVSINDQPYAN</sequence>
<dbReference type="SUPFAM" id="SSF51735">
    <property type="entry name" value="NAD(P)-binding Rossmann-fold domains"/>
    <property type="match status" value="1"/>
</dbReference>
<dbReference type="InterPro" id="IPR014776">
    <property type="entry name" value="4pyrrole_Mease_sub2"/>
</dbReference>
<evidence type="ECO:0000256" key="1">
    <source>
        <dbReference type="ARBA" id="ARBA00012162"/>
    </source>
</evidence>
<organism evidence="7 8">
    <name type="scientific">Actinocorallia aurantiaca</name>
    <dbReference type="NCBI Taxonomy" id="46204"/>
    <lineage>
        <taxon>Bacteria</taxon>
        <taxon>Bacillati</taxon>
        <taxon>Actinomycetota</taxon>
        <taxon>Actinomycetes</taxon>
        <taxon>Streptosporangiales</taxon>
        <taxon>Thermomonosporaceae</taxon>
        <taxon>Actinocorallia</taxon>
    </lineage>
</organism>
<evidence type="ECO:0000313" key="7">
    <source>
        <dbReference type="EMBL" id="GAA2724810.1"/>
    </source>
</evidence>
<dbReference type="NCBIfam" id="NF004790">
    <property type="entry name" value="PRK06136.1"/>
    <property type="match status" value="1"/>
</dbReference>
<gene>
    <name evidence="7" type="primary">cobA_1</name>
    <name evidence="7" type="ORF">GCM10010439_23310</name>
</gene>
<evidence type="ECO:0000313" key="8">
    <source>
        <dbReference type="Proteomes" id="UP001501842"/>
    </source>
</evidence>
<dbReference type="Pfam" id="PF13241">
    <property type="entry name" value="NAD_binding_7"/>
    <property type="match status" value="1"/>
</dbReference>
<dbReference type="Proteomes" id="UP001501842">
    <property type="component" value="Unassembled WGS sequence"/>
</dbReference>
<dbReference type="Gene3D" id="3.30.950.10">
    <property type="entry name" value="Methyltransferase, Cobalt-precorrin-4 Transmethylase, Domain 2"/>
    <property type="match status" value="1"/>
</dbReference>
<dbReference type="InterPro" id="IPR035996">
    <property type="entry name" value="4pyrrol_Methylase_sf"/>
</dbReference>
<proteinExistence type="predicted"/>
<keyword evidence="5" id="KW-0627">Porphyrin biosynthesis</keyword>
<dbReference type="CDD" id="cd11642">
    <property type="entry name" value="SUMT"/>
    <property type="match status" value="1"/>
</dbReference>
<keyword evidence="4" id="KW-0949">S-adenosyl-L-methionine</keyword>
<keyword evidence="2" id="KW-0489">Methyltransferase</keyword>
<protein>
    <recommendedName>
        <fullName evidence="1">uroporphyrinogen-III C-methyltransferase</fullName>
        <ecNumber evidence="1">2.1.1.107</ecNumber>
    </recommendedName>
</protein>
<dbReference type="InterPro" id="IPR006366">
    <property type="entry name" value="CobA/CysG_C"/>
</dbReference>
<dbReference type="Gene3D" id="3.40.1010.10">
    <property type="entry name" value="Cobalt-precorrin-4 Transmethylase, Domain 1"/>
    <property type="match status" value="1"/>
</dbReference>
<evidence type="ECO:0000256" key="2">
    <source>
        <dbReference type="ARBA" id="ARBA00022603"/>
    </source>
</evidence>